<evidence type="ECO:0000256" key="9">
    <source>
        <dbReference type="ARBA" id="ARBA00023012"/>
    </source>
</evidence>
<dbReference type="EMBL" id="CP165735">
    <property type="protein sequence ID" value="XDV72409.1"/>
    <property type="molecule type" value="Genomic_DNA"/>
</dbReference>
<evidence type="ECO:0000256" key="4">
    <source>
        <dbReference type="ARBA" id="ARBA00022553"/>
    </source>
</evidence>
<keyword evidence="10 11" id="KW-0472">Membrane</keyword>
<dbReference type="PRINTS" id="PR00344">
    <property type="entry name" value="BCTRLSENSOR"/>
</dbReference>
<dbReference type="PANTHER" id="PTHR45436:SF5">
    <property type="entry name" value="SENSOR HISTIDINE KINASE TRCS"/>
    <property type="match status" value="1"/>
</dbReference>
<dbReference type="EC" id="2.7.13.3" evidence="3"/>
<evidence type="ECO:0000256" key="10">
    <source>
        <dbReference type="ARBA" id="ARBA00023136"/>
    </source>
</evidence>
<dbReference type="GO" id="GO:0000155">
    <property type="term" value="F:phosphorelay sensor kinase activity"/>
    <property type="evidence" value="ECO:0007669"/>
    <property type="project" value="InterPro"/>
</dbReference>
<protein>
    <recommendedName>
        <fullName evidence="3">histidine kinase</fullName>
        <ecNumber evidence="3">2.7.13.3</ecNumber>
    </recommendedName>
</protein>
<evidence type="ECO:0000256" key="11">
    <source>
        <dbReference type="SAM" id="Phobius"/>
    </source>
</evidence>
<dbReference type="InterPro" id="IPR003660">
    <property type="entry name" value="HAMP_dom"/>
</dbReference>
<keyword evidence="4" id="KW-0597">Phosphoprotein</keyword>
<evidence type="ECO:0000256" key="3">
    <source>
        <dbReference type="ARBA" id="ARBA00012438"/>
    </source>
</evidence>
<dbReference type="InterPro" id="IPR003594">
    <property type="entry name" value="HATPase_dom"/>
</dbReference>
<keyword evidence="8 11" id="KW-1133">Transmembrane helix</keyword>
<sequence length="471" mass="50989">MKVRVLGILSLLMVIIVVTVSSVILTSASRELTQELQINRVAALNRFAQLASDAVEDNNTIQLQREMDRYSELYGEGILIRLQQETLRSGGLSEDHSEVEDALNRASLNLSDTTLNPIRAFGTGNDFISRSFGTASQVLGEVVLEVDLDAARQKLRERWLVVVLAAVALGVLLLVAASRITGWVLRPVHRLSKAVHELEATGKTSQLPEAGPPELRELSRSFTAMADTVTESMESQRRLIADTSHQLRNPVGALRLRIDLLQLALRSVPEKEAAAGVVAELERVEEMLDGVLKLATAEHRAFEGSARAEKAPEHQRLAVIDPYPILQGEVERATPAAHRAGSELTLEGPGSESPIVCDPDELAHMVGELLANAIKYAPGATITVATRQTQGGTAVVISDDGPGLPAEQLAASTTRFWRAPQHSRIPGNGLGMTIVERLAEANGARLVLEAREPHGLAARLEFVKPEEDTHA</sequence>
<dbReference type="SMART" id="SM00304">
    <property type="entry name" value="HAMP"/>
    <property type="match status" value="1"/>
</dbReference>
<dbReference type="InterPro" id="IPR050428">
    <property type="entry name" value="TCS_sensor_his_kinase"/>
</dbReference>
<evidence type="ECO:0000256" key="2">
    <source>
        <dbReference type="ARBA" id="ARBA00004236"/>
    </source>
</evidence>
<keyword evidence="9" id="KW-0902">Two-component regulatory system</keyword>
<accession>A0AB39YPR7</accession>
<feature type="transmembrane region" description="Helical" evidence="11">
    <location>
        <begin position="6"/>
        <end position="28"/>
    </location>
</feature>
<evidence type="ECO:0000259" key="13">
    <source>
        <dbReference type="PROSITE" id="PS50885"/>
    </source>
</evidence>
<dbReference type="InterPro" id="IPR004358">
    <property type="entry name" value="Sig_transdc_His_kin-like_C"/>
</dbReference>
<dbReference type="InterPro" id="IPR036097">
    <property type="entry name" value="HisK_dim/P_sf"/>
</dbReference>
<dbReference type="CDD" id="cd00082">
    <property type="entry name" value="HisKA"/>
    <property type="match status" value="1"/>
</dbReference>
<dbReference type="SMART" id="SM00388">
    <property type="entry name" value="HisKA"/>
    <property type="match status" value="1"/>
</dbReference>
<proteinExistence type="predicted"/>
<dbReference type="InterPro" id="IPR036890">
    <property type="entry name" value="HATPase_C_sf"/>
</dbReference>
<name>A0AB39YPR7_9MICC</name>
<dbReference type="PROSITE" id="PS50109">
    <property type="entry name" value="HIS_KIN"/>
    <property type="match status" value="1"/>
</dbReference>
<dbReference type="SMART" id="SM00387">
    <property type="entry name" value="HATPase_c"/>
    <property type="match status" value="1"/>
</dbReference>
<dbReference type="InterPro" id="IPR005467">
    <property type="entry name" value="His_kinase_dom"/>
</dbReference>
<evidence type="ECO:0000256" key="5">
    <source>
        <dbReference type="ARBA" id="ARBA00022679"/>
    </source>
</evidence>
<keyword evidence="7 14" id="KW-0418">Kinase</keyword>
<reference evidence="14" key="1">
    <citation type="submission" date="2024-07" db="EMBL/GenBank/DDBJ databases">
        <authorList>
            <person name="Li J."/>
            <person name="Wei H."/>
            <person name="Ma J."/>
        </authorList>
    </citation>
    <scope>NUCLEOTIDE SEQUENCE</scope>
    <source>
        <strain evidence="14">AMU7</strain>
    </source>
</reference>
<dbReference type="CDD" id="cd06225">
    <property type="entry name" value="HAMP"/>
    <property type="match status" value="1"/>
</dbReference>
<feature type="transmembrane region" description="Helical" evidence="11">
    <location>
        <begin position="159"/>
        <end position="185"/>
    </location>
</feature>
<comment type="catalytic activity">
    <reaction evidence="1">
        <text>ATP + protein L-histidine = ADP + protein N-phospho-L-histidine.</text>
        <dbReference type="EC" id="2.7.13.3"/>
    </reaction>
</comment>
<organism evidence="14">
    <name type="scientific">Paenarthrobacter sp. AMU7</name>
    <dbReference type="NCBI Taxonomy" id="3162492"/>
    <lineage>
        <taxon>Bacteria</taxon>
        <taxon>Bacillati</taxon>
        <taxon>Actinomycetota</taxon>
        <taxon>Actinomycetes</taxon>
        <taxon>Micrococcales</taxon>
        <taxon>Micrococcaceae</taxon>
        <taxon>Paenarthrobacter</taxon>
    </lineage>
</organism>
<feature type="domain" description="Histidine kinase" evidence="12">
    <location>
        <begin position="242"/>
        <end position="466"/>
    </location>
</feature>
<dbReference type="Pfam" id="PF02518">
    <property type="entry name" value="HATPase_c"/>
    <property type="match status" value="1"/>
</dbReference>
<feature type="domain" description="HAMP" evidence="13">
    <location>
        <begin position="182"/>
        <end position="234"/>
    </location>
</feature>
<keyword evidence="5" id="KW-0808">Transferase</keyword>
<dbReference type="SUPFAM" id="SSF47384">
    <property type="entry name" value="Homodimeric domain of signal transducing histidine kinase"/>
    <property type="match status" value="1"/>
</dbReference>
<dbReference type="PANTHER" id="PTHR45436">
    <property type="entry name" value="SENSOR HISTIDINE KINASE YKOH"/>
    <property type="match status" value="1"/>
</dbReference>
<dbReference type="SUPFAM" id="SSF55874">
    <property type="entry name" value="ATPase domain of HSP90 chaperone/DNA topoisomerase II/histidine kinase"/>
    <property type="match status" value="1"/>
</dbReference>
<evidence type="ECO:0000256" key="6">
    <source>
        <dbReference type="ARBA" id="ARBA00022692"/>
    </source>
</evidence>
<evidence type="ECO:0000256" key="7">
    <source>
        <dbReference type="ARBA" id="ARBA00022777"/>
    </source>
</evidence>
<dbReference type="Gene3D" id="1.10.287.130">
    <property type="match status" value="1"/>
</dbReference>
<dbReference type="Gene3D" id="6.10.340.10">
    <property type="match status" value="1"/>
</dbReference>
<keyword evidence="6 11" id="KW-0812">Transmembrane</keyword>
<evidence type="ECO:0000259" key="12">
    <source>
        <dbReference type="PROSITE" id="PS50109"/>
    </source>
</evidence>
<comment type="subcellular location">
    <subcellularLocation>
        <location evidence="2">Cell membrane</location>
    </subcellularLocation>
</comment>
<gene>
    <name evidence="14" type="ORF">ABQM86_04295</name>
</gene>
<dbReference type="Pfam" id="PF00512">
    <property type="entry name" value="HisKA"/>
    <property type="match status" value="1"/>
</dbReference>
<dbReference type="PROSITE" id="PS50885">
    <property type="entry name" value="HAMP"/>
    <property type="match status" value="1"/>
</dbReference>
<dbReference type="GO" id="GO:0005886">
    <property type="term" value="C:plasma membrane"/>
    <property type="evidence" value="ECO:0007669"/>
    <property type="project" value="UniProtKB-SubCell"/>
</dbReference>
<dbReference type="RefSeq" id="WP_369746009.1">
    <property type="nucleotide sequence ID" value="NZ_CP165735.1"/>
</dbReference>
<dbReference type="Gene3D" id="3.30.565.10">
    <property type="entry name" value="Histidine kinase-like ATPase, C-terminal domain"/>
    <property type="match status" value="1"/>
</dbReference>
<evidence type="ECO:0000256" key="1">
    <source>
        <dbReference type="ARBA" id="ARBA00000085"/>
    </source>
</evidence>
<dbReference type="Pfam" id="PF00672">
    <property type="entry name" value="HAMP"/>
    <property type="match status" value="1"/>
</dbReference>
<dbReference type="InterPro" id="IPR003661">
    <property type="entry name" value="HisK_dim/P_dom"/>
</dbReference>
<evidence type="ECO:0000256" key="8">
    <source>
        <dbReference type="ARBA" id="ARBA00022989"/>
    </source>
</evidence>
<dbReference type="CDD" id="cd00075">
    <property type="entry name" value="HATPase"/>
    <property type="match status" value="1"/>
</dbReference>
<evidence type="ECO:0000313" key="14">
    <source>
        <dbReference type="EMBL" id="XDV72409.1"/>
    </source>
</evidence>
<dbReference type="AlphaFoldDB" id="A0AB39YPR7"/>